<dbReference type="PANTHER" id="PTHR47926">
    <property type="entry name" value="PENTATRICOPEPTIDE REPEAT-CONTAINING PROTEIN"/>
    <property type="match status" value="1"/>
</dbReference>
<keyword evidence="4" id="KW-1185">Reference proteome</keyword>
<proteinExistence type="predicted"/>
<dbReference type="InterPro" id="IPR002885">
    <property type="entry name" value="PPR_rpt"/>
</dbReference>
<dbReference type="FunFam" id="1.25.40.10:FF:001093">
    <property type="entry name" value="Pentatricopeptide repeat-containing protein At2g34400"/>
    <property type="match status" value="1"/>
</dbReference>
<feature type="repeat" description="PPR" evidence="2">
    <location>
        <begin position="516"/>
        <end position="550"/>
    </location>
</feature>
<evidence type="ECO:0000256" key="2">
    <source>
        <dbReference type="PROSITE-ProRule" id="PRU00708"/>
    </source>
</evidence>
<dbReference type="PROSITE" id="PS51375">
    <property type="entry name" value="PPR"/>
    <property type="match status" value="6"/>
</dbReference>
<dbReference type="Pfam" id="PF13041">
    <property type="entry name" value="PPR_2"/>
    <property type="match status" value="5"/>
</dbReference>
<reference evidence="4" key="1">
    <citation type="submission" date="2016-06" db="EMBL/GenBank/DDBJ databases">
        <title>Parallel loss of symbiosis genes in relatives of nitrogen-fixing non-legume Parasponia.</title>
        <authorList>
            <person name="Van Velzen R."/>
            <person name="Holmer R."/>
            <person name="Bu F."/>
            <person name="Rutten L."/>
            <person name="Van Zeijl A."/>
            <person name="Liu W."/>
            <person name="Santuari L."/>
            <person name="Cao Q."/>
            <person name="Sharma T."/>
            <person name="Shen D."/>
            <person name="Roswanjaya Y."/>
            <person name="Wardhani T."/>
            <person name="Kalhor M.S."/>
            <person name="Jansen J."/>
            <person name="Van den Hoogen J."/>
            <person name="Gungor B."/>
            <person name="Hartog M."/>
            <person name="Hontelez J."/>
            <person name="Verver J."/>
            <person name="Yang W.-C."/>
            <person name="Schijlen E."/>
            <person name="Repin R."/>
            <person name="Schilthuizen M."/>
            <person name="Schranz E."/>
            <person name="Heidstra R."/>
            <person name="Miyata K."/>
            <person name="Fedorova E."/>
            <person name="Kohlen W."/>
            <person name="Bisseling T."/>
            <person name="Smit S."/>
            <person name="Geurts R."/>
        </authorList>
    </citation>
    <scope>NUCLEOTIDE SEQUENCE [LARGE SCALE GENOMIC DNA]</scope>
    <source>
        <strain evidence="4">cv. WU1-14</strain>
    </source>
</reference>
<dbReference type="SUPFAM" id="SSF48452">
    <property type="entry name" value="TPR-like"/>
    <property type="match status" value="1"/>
</dbReference>
<dbReference type="AlphaFoldDB" id="A0A2P5C8H7"/>
<name>A0A2P5C8H7_PARAD</name>
<dbReference type="FunFam" id="1.25.40.10:FF:000285">
    <property type="entry name" value="Pentatricopeptide repeat-containing protein, chloroplastic"/>
    <property type="match status" value="1"/>
</dbReference>
<dbReference type="FunFam" id="1.25.40.10:FF:000073">
    <property type="entry name" value="Pentatricopeptide repeat-containing protein chloroplastic"/>
    <property type="match status" value="1"/>
</dbReference>
<dbReference type="InterPro" id="IPR046848">
    <property type="entry name" value="E_motif"/>
</dbReference>
<feature type="repeat" description="PPR" evidence="2">
    <location>
        <begin position="418"/>
        <end position="452"/>
    </location>
</feature>
<protein>
    <submittedName>
        <fullName evidence="3">Tetratricopeptide-like helical domain containing protein</fullName>
    </submittedName>
</protein>
<sequence>MKAPTLLTPRLQTRTSPSHLKFAPFLAVVNEENPSKFSSKDERISSSLDPIRLLNDYARAGVCSTRNTKILHGYFVKRAGLPSNIVLSNSLLQCYCKSCAMVDALKWFGSIALPNVTSWNIMISGYNQNLLFMHSWEIYCKMHSLCYEPDEVTYGSVVSACSALKAPLLSKQVFSLVMRKGFFSNGFIRAKMVDFYAKNCSLEEALRVWDYFSCRNLVSWNAIISKAVGNGENLVALDLFGEMCDRLVVPNSFTFSSVLTACGALGDIEAGKGVHGWLIKCDAEDIYVETALVDLYAKCGDMDEAVKKFSRMRIRNVVSWTAVISGFVKKDDSVSALKFFREMRRMGEEINNYTLTSVIAACGKPTMFEEAIQIHSLIFRTGFCLDSSVGGALINMYSKVGAGHLSQMVFGGMENMKNLGTWVSMVSSLAQNQNSGGAFELFQRMLQENLRPDNFCTSSILSIIGCLNLGRQIHCYTLKTRLDSDVNVGCSLLTMYSKNDSLDDSYKVFQEAPEKDNVFWTSMLSGFAGQGFGDQALQLFKEMLSHGIVPDQRVFNAILNACSAIHSLKIGKEIHGYAHRLGLENETVVGNALINIYSKCSSLKSARMVFDMLPQKDEFACSSLVSGYAQNGYIKEALLLFHDMLISDMGFDSFTLSSILGVIALLNRPSTGTQMHARIAKLGLDSHVSIGSSLVTMYSKFGSIEDCSRAFDQIAEPDLICWTTMVMSYAHHGKGAEAFRVFEHMRKEGIKPDSVTIVGVLSACCHIGLVEEAYSHLHSMAENYGIEPGCHHYACMVDLLARSGRLKEAERFICSMPIEPDSLIWGTLLSACKVHGNFELGKLAAKKVMELEPSNAGAYVSLSNICADVGWWDEVLKIRSQMKGIGVKKEPGWSFL</sequence>
<dbReference type="STRING" id="3476.A0A2P5C8H7"/>
<feature type="repeat" description="PPR" evidence="2">
    <location>
        <begin position="316"/>
        <end position="350"/>
    </location>
</feature>
<dbReference type="PANTHER" id="PTHR47926:SF496">
    <property type="entry name" value="PENTACOTRIPEPTIDE-REPEAT REGION OF PRORP DOMAIN-CONTAINING PROTEIN"/>
    <property type="match status" value="1"/>
</dbReference>
<keyword evidence="1" id="KW-0677">Repeat</keyword>
<dbReference type="Pfam" id="PF20431">
    <property type="entry name" value="E_motif"/>
    <property type="match status" value="1"/>
</dbReference>
<dbReference type="InterPro" id="IPR046960">
    <property type="entry name" value="PPR_At4g14850-like_plant"/>
</dbReference>
<evidence type="ECO:0000256" key="1">
    <source>
        <dbReference type="ARBA" id="ARBA00022737"/>
    </source>
</evidence>
<comment type="caution">
    <text evidence="3">The sequence shown here is derived from an EMBL/GenBank/DDBJ whole genome shotgun (WGS) entry which is preliminary data.</text>
</comment>
<dbReference type="GO" id="GO:0003723">
    <property type="term" value="F:RNA binding"/>
    <property type="evidence" value="ECO:0007669"/>
    <property type="project" value="InterPro"/>
</dbReference>
<dbReference type="EMBL" id="JXTB01000160">
    <property type="protein sequence ID" value="PON57362.1"/>
    <property type="molecule type" value="Genomic_DNA"/>
</dbReference>
<evidence type="ECO:0000313" key="3">
    <source>
        <dbReference type="EMBL" id="PON57362.1"/>
    </source>
</evidence>
<dbReference type="Pfam" id="PF01535">
    <property type="entry name" value="PPR"/>
    <property type="match status" value="5"/>
</dbReference>
<dbReference type="Gene3D" id="1.25.40.10">
    <property type="entry name" value="Tetratricopeptide repeat domain"/>
    <property type="match status" value="8"/>
</dbReference>
<dbReference type="InterPro" id="IPR011990">
    <property type="entry name" value="TPR-like_helical_dom_sf"/>
</dbReference>
<dbReference type="NCBIfam" id="TIGR00756">
    <property type="entry name" value="PPR"/>
    <property type="match status" value="6"/>
</dbReference>
<gene>
    <name evidence="3" type="ORF">PanWU01x14_174790</name>
</gene>
<dbReference type="FunFam" id="1.25.40.10:FF:000344">
    <property type="entry name" value="Pentatricopeptide repeat-containing protein"/>
    <property type="match status" value="1"/>
</dbReference>
<feature type="repeat" description="PPR" evidence="2">
    <location>
        <begin position="617"/>
        <end position="651"/>
    </location>
</feature>
<dbReference type="GO" id="GO:0009451">
    <property type="term" value="P:RNA modification"/>
    <property type="evidence" value="ECO:0007669"/>
    <property type="project" value="InterPro"/>
</dbReference>
<feature type="repeat" description="PPR" evidence="2">
    <location>
        <begin position="115"/>
        <end position="149"/>
    </location>
</feature>
<evidence type="ECO:0000313" key="4">
    <source>
        <dbReference type="Proteomes" id="UP000237105"/>
    </source>
</evidence>
<organism evidence="3 4">
    <name type="scientific">Parasponia andersonii</name>
    <name type="common">Sponia andersonii</name>
    <dbReference type="NCBI Taxonomy" id="3476"/>
    <lineage>
        <taxon>Eukaryota</taxon>
        <taxon>Viridiplantae</taxon>
        <taxon>Streptophyta</taxon>
        <taxon>Embryophyta</taxon>
        <taxon>Tracheophyta</taxon>
        <taxon>Spermatophyta</taxon>
        <taxon>Magnoliopsida</taxon>
        <taxon>eudicotyledons</taxon>
        <taxon>Gunneridae</taxon>
        <taxon>Pentapetalae</taxon>
        <taxon>rosids</taxon>
        <taxon>fabids</taxon>
        <taxon>Rosales</taxon>
        <taxon>Cannabaceae</taxon>
        <taxon>Parasponia</taxon>
    </lineage>
</organism>
<dbReference type="Proteomes" id="UP000237105">
    <property type="component" value="Unassembled WGS sequence"/>
</dbReference>
<accession>A0A2P5C8H7</accession>
<feature type="repeat" description="PPR" evidence="2">
    <location>
        <begin position="718"/>
        <end position="752"/>
    </location>
</feature>
<dbReference type="OrthoDB" id="1915063at2759"/>